<organism evidence="2 3">
    <name type="scientific">Malus domestica</name>
    <name type="common">Apple</name>
    <name type="synonym">Pyrus malus</name>
    <dbReference type="NCBI Taxonomy" id="3750"/>
    <lineage>
        <taxon>Eukaryota</taxon>
        <taxon>Viridiplantae</taxon>
        <taxon>Streptophyta</taxon>
        <taxon>Embryophyta</taxon>
        <taxon>Tracheophyta</taxon>
        <taxon>Spermatophyta</taxon>
        <taxon>Magnoliopsida</taxon>
        <taxon>eudicotyledons</taxon>
        <taxon>Gunneridae</taxon>
        <taxon>Pentapetalae</taxon>
        <taxon>rosids</taxon>
        <taxon>fabids</taxon>
        <taxon>Rosales</taxon>
        <taxon>Rosaceae</taxon>
        <taxon>Amygdaloideae</taxon>
        <taxon>Maleae</taxon>
        <taxon>Malus</taxon>
    </lineage>
</organism>
<protein>
    <submittedName>
        <fullName evidence="2">Uncharacterized protein</fullName>
    </submittedName>
</protein>
<reference evidence="2 3" key="1">
    <citation type="submission" date="2018-10" db="EMBL/GenBank/DDBJ databases">
        <title>A high-quality apple genome assembly.</title>
        <authorList>
            <person name="Hu J."/>
        </authorList>
    </citation>
    <scope>NUCLEOTIDE SEQUENCE [LARGE SCALE GENOMIC DNA]</scope>
    <source>
        <strain evidence="3">cv. HFTH1</strain>
        <tissue evidence="2">Young leaf</tissue>
    </source>
</reference>
<proteinExistence type="predicted"/>
<sequence>MSHSSLQILSHPDPGSTTSQARLRHNTILSVLGPDHALTVLFLGTHLSRTSQWVTHLENALAHFSFNFGVPTEPGASELPKGLMLYEGEYVHIRHRGSHFNTPQFRSRSGCVIYVSNVQN</sequence>
<dbReference type="Proteomes" id="UP000290289">
    <property type="component" value="Chromosome 17"/>
</dbReference>
<comment type="caution">
    <text evidence="2">The sequence shown here is derived from an EMBL/GenBank/DDBJ whole genome shotgun (WGS) entry which is preliminary data.</text>
</comment>
<evidence type="ECO:0000313" key="2">
    <source>
        <dbReference type="EMBL" id="RXH67577.1"/>
    </source>
</evidence>
<name>A0A498HE43_MALDO</name>
<gene>
    <name evidence="2" type="ORF">DVH24_027724</name>
</gene>
<evidence type="ECO:0000256" key="1">
    <source>
        <dbReference type="SAM" id="MobiDB-lite"/>
    </source>
</evidence>
<dbReference type="AlphaFoldDB" id="A0A498HE43"/>
<keyword evidence="3" id="KW-1185">Reference proteome</keyword>
<evidence type="ECO:0000313" key="3">
    <source>
        <dbReference type="Proteomes" id="UP000290289"/>
    </source>
</evidence>
<feature type="region of interest" description="Disordered" evidence="1">
    <location>
        <begin position="1"/>
        <end position="20"/>
    </location>
</feature>
<accession>A0A498HE43</accession>
<dbReference type="EMBL" id="RDQH01000343">
    <property type="protein sequence ID" value="RXH67577.1"/>
    <property type="molecule type" value="Genomic_DNA"/>
</dbReference>